<dbReference type="UniPathway" id="UPA00098">
    <property type="reaction ID" value="UER00360"/>
</dbReference>
<proteinExistence type="inferred from homology"/>
<keyword evidence="4 7" id="KW-0521">NADP</keyword>
<dbReference type="Gene3D" id="3.40.605.10">
    <property type="entry name" value="Aldehyde Dehydrogenase, Chain A, domain 1"/>
    <property type="match status" value="1"/>
</dbReference>
<dbReference type="Proteomes" id="UP000292027">
    <property type="component" value="Unassembled WGS sequence"/>
</dbReference>
<evidence type="ECO:0000256" key="6">
    <source>
        <dbReference type="ARBA" id="ARBA00049024"/>
    </source>
</evidence>
<dbReference type="PIRSF" id="PIRSF000151">
    <property type="entry name" value="GPR"/>
    <property type="match status" value="1"/>
</dbReference>
<name>A0A4V2G087_9ACTN</name>
<evidence type="ECO:0000256" key="3">
    <source>
        <dbReference type="ARBA" id="ARBA00022650"/>
    </source>
</evidence>
<evidence type="ECO:0000313" key="9">
    <source>
        <dbReference type="EMBL" id="RZU24356.1"/>
    </source>
</evidence>
<evidence type="ECO:0000259" key="8">
    <source>
        <dbReference type="Pfam" id="PF00171"/>
    </source>
</evidence>
<dbReference type="CDD" id="cd07079">
    <property type="entry name" value="ALDH_F18-19_ProA-GPR"/>
    <property type="match status" value="1"/>
</dbReference>
<dbReference type="HAMAP" id="MF_00412">
    <property type="entry name" value="ProA"/>
    <property type="match status" value="1"/>
</dbReference>
<dbReference type="InterPro" id="IPR016162">
    <property type="entry name" value="Ald_DH_N"/>
</dbReference>
<accession>A0A4V2G087</accession>
<feature type="domain" description="Aldehyde dehydrogenase" evidence="8">
    <location>
        <begin position="26"/>
        <end position="310"/>
    </location>
</feature>
<reference evidence="9 10" key="1">
    <citation type="journal article" date="2015" name="Stand. Genomic Sci.">
        <title>Genomic Encyclopedia of Bacterial and Archaeal Type Strains, Phase III: the genomes of soil and plant-associated and newly described type strains.</title>
        <authorList>
            <person name="Whitman W.B."/>
            <person name="Woyke T."/>
            <person name="Klenk H.P."/>
            <person name="Zhou Y."/>
            <person name="Lilburn T.G."/>
            <person name="Beck B.J."/>
            <person name="De Vos P."/>
            <person name="Vandamme P."/>
            <person name="Eisen J.A."/>
            <person name="Garrity G."/>
            <person name="Hugenholtz P."/>
            <person name="Kyrpides N.C."/>
        </authorList>
    </citation>
    <scope>NUCLEOTIDE SEQUENCE [LARGE SCALE GENOMIC DNA]</scope>
    <source>
        <strain evidence="9 10">VKM Ac-2540</strain>
    </source>
</reference>
<dbReference type="PANTHER" id="PTHR11063:SF8">
    <property type="entry name" value="DELTA-1-PYRROLINE-5-CARBOXYLATE SYNTHASE"/>
    <property type="match status" value="1"/>
</dbReference>
<keyword evidence="7" id="KW-0963">Cytoplasm</keyword>
<dbReference type="Gene3D" id="3.40.309.10">
    <property type="entry name" value="Aldehyde Dehydrogenase, Chain A, domain 2"/>
    <property type="match status" value="1"/>
</dbReference>
<dbReference type="InterPro" id="IPR016161">
    <property type="entry name" value="Ald_DH/histidinol_DH"/>
</dbReference>
<dbReference type="NCBIfam" id="NF001221">
    <property type="entry name" value="PRK00197.1"/>
    <property type="match status" value="1"/>
</dbReference>
<sequence>MADFEHLPTVFTAVSWLAGTQSRAVGAHYDVGVSEIIELARRAREASYALADASRATKDAALHAMAAALRENTDVIVAANAVDVAAAREAGTPESTVDRLALNPARVDGMAAGLEQLAGLTDPVGEVVRGYTLPNGLELRQVRVPFGVVGIIYEARPNVTADAAGICLKSGNAVLLRGSSSAAASNTAIIGVLRDAAALCGLPADVIQGVATDRAAVKELMQARGLVDVLIPRGGAGLIQTVVGESSVPVIETGVGNCHVYIDAEADLELGLEILLNSKTQRPSVCNAAESLLVHSAVADEFLARALPALVEAGVTVHGDSAVVAASKNTPASVDAGGAGVVAATEEDFGTEYNSLDLSAAVVDSLEDAVQHIRRYSSGHTEAIITRSQSAARRFTQAVDSAAVVVNASTRFTDGGEFGFGAEIGISTQKLHARGPMGLPEMTSTKYIVTGEGQIRT</sequence>
<dbReference type="PANTHER" id="PTHR11063">
    <property type="entry name" value="GLUTAMATE SEMIALDEHYDE DEHYDROGENASE"/>
    <property type="match status" value="1"/>
</dbReference>
<dbReference type="InterPro" id="IPR016163">
    <property type="entry name" value="Ald_DH_C"/>
</dbReference>
<dbReference type="EMBL" id="SHKR01000002">
    <property type="protein sequence ID" value="RZU24356.1"/>
    <property type="molecule type" value="Genomic_DNA"/>
</dbReference>
<dbReference type="PROSITE" id="PS01223">
    <property type="entry name" value="PROA"/>
    <property type="match status" value="1"/>
</dbReference>
<keyword evidence="5 7" id="KW-0560">Oxidoreductase</keyword>
<dbReference type="InterPro" id="IPR015590">
    <property type="entry name" value="Aldehyde_DH_dom"/>
</dbReference>
<dbReference type="FunFam" id="3.40.309.10:FF:000006">
    <property type="entry name" value="Gamma-glutamyl phosphate reductase"/>
    <property type="match status" value="1"/>
</dbReference>
<evidence type="ECO:0000313" key="10">
    <source>
        <dbReference type="Proteomes" id="UP000292027"/>
    </source>
</evidence>
<keyword evidence="3 7" id="KW-0641">Proline biosynthesis</keyword>
<dbReference type="Pfam" id="PF00171">
    <property type="entry name" value="Aldedh"/>
    <property type="match status" value="1"/>
</dbReference>
<dbReference type="InterPro" id="IPR012134">
    <property type="entry name" value="Glu-5-SA_DH"/>
</dbReference>
<dbReference type="SUPFAM" id="SSF53720">
    <property type="entry name" value="ALDH-like"/>
    <property type="match status" value="1"/>
</dbReference>
<dbReference type="InterPro" id="IPR000965">
    <property type="entry name" value="GPR_dom"/>
</dbReference>
<organism evidence="9 10">
    <name type="scientific">Kribbella rubisoli</name>
    <dbReference type="NCBI Taxonomy" id="3075929"/>
    <lineage>
        <taxon>Bacteria</taxon>
        <taxon>Bacillati</taxon>
        <taxon>Actinomycetota</taxon>
        <taxon>Actinomycetes</taxon>
        <taxon>Propionibacteriales</taxon>
        <taxon>Kribbellaceae</taxon>
        <taxon>Kribbella</taxon>
    </lineage>
</organism>
<evidence type="ECO:0000256" key="4">
    <source>
        <dbReference type="ARBA" id="ARBA00022857"/>
    </source>
</evidence>
<dbReference type="InterPro" id="IPR020593">
    <property type="entry name" value="G-glutamylP_reductase_CS"/>
</dbReference>
<keyword evidence="10" id="KW-1185">Reference proteome</keyword>
<comment type="pathway">
    <text evidence="1 7">Amino-acid biosynthesis; L-proline biosynthesis; L-glutamate 5-semialdehyde from L-glutamate: step 2/2.</text>
</comment>
<dbReference type="GO" id="GO:0050661">
    <property type="term" value="F:NADP binding"/>
    <property type="evidence" value="ECO:0007669"/>
    <property type="project" value="InterPro"/>
</dbReference>
<dbReference type="GO" id="GO:0055129">
    <property type="term" value="P:L-proline biosynthetic process"/>
    <property type="evidence" value="ECO:0007669"/>
    <property type="project" value="UniProtKB-UniRule"/>
</dbReference>
<gene>
    <name evidence="7" type="primary">proA</name>
    <name evidence="9" type="ORF">EV645_0316</name>
</gene>
<evidence type="ECO:0000256" key="2">
    <source>
        <dbReference type="ARBA" id="ARBA00022605"/>
    </source>
</evidence>
<dbReference type="GO" id="GO:0005737">
    <property type="term" value="C:cytoplasm"/>
    <property type="evidence" value="ECO:0007669"/>
    <property type="project" value="UniProtKB-SubCell"/>
</dbReference>
<dbReference type="AlphaFoldDB" id="A0A4V2G087"/>
<comment type="subcellular location">
    <subcellularLocation>
        <location evidence="7">Cytoplasm</location>
    </subcellularLocation>
</comment>
<evidence type="ECO:0000256" key="7">
    <source>
        <dbReference type="HAMAP-Rule" id="MF_00412"/>
    </source>
</evidence>
<dbReference type="NCBIfam" id="TIGR00407">
    <property type="entry name" value="proA"/>
    <property type="match status" value="1"/>
</dbReference>
<comment type="similarity">
    <text evidence="7">Belongs to the gamma-glutamyl phosphate reductase family.</text>
</comment>
<keyword evidence="2 7" id="KW-0028">Amino-acid biosynthesis</keyword>
<comment type="function">
    <text evidence="7">Catalyzes the NADPH-dependent reduction of L-glutamate 5-phosphate into L-glutamate 5-semialdehyde and phosphate. The product spontaneously undergoes cyclization to form 1-pyrroline-5-carboxylate.</text>
</comment>
<dbReference type="EC" id="1.2.1.41" evidence="7"/>
<dbReference type="GO" id="GO:0004350">
    <property type="term" value="F:glutamate-5-semialdehyde dehydrogenase activity"/>
    <property type="evidence" value="ECO:0007669"/>
    <property type="project" value="UniProtKB-UniRule"/>
</dbReference>
<evidence type="ECO:0000256" key="1">
    <source>
        <dbReference type="ARBA" id="ARBA00004985"/>
    </source>
</evidence>
<comment type="caution">
    <text evidence="9">The sequence shown here is derived from an EMBL/GenBank/DDBJ whole genome shotgun (WGS) entry which is preliminary data.</text>
</comment>
<comment type="catalytic activity">
    <reaction evidence="6 7">
        <text>L-glutamate 5-semialdehyde + phosphate + NADP(+) = L-glutamyl 5-phosphate + NADPH + H(+)</text>
        <dbReference type="Rhea" id="RHEA:19541"/>
        <dbReference type="ChEBI" id="CHEBI:15378"/>
        <dbReference type="ChEBI" id="CHEBI:43474"/>
        <dbReference type="ChEBI" id="CHEBI:57783"/>
        <dbReference type="ChEBI" id="CHEBI:58066"/>
        <dbReference type="ChEBI" id="CHEBI:58274"/>
        <dbReference type="ChEBI" id="CHEBI:58349"/>
        <dbReference type="EC" id="1.2.1.41"/>
    </reaction>
</comment>
<evidence type="ECO:0000256" key="5">
    <source>
        <dbReference type="ARBA" id="ARBA00023002"/>
    </source>
</evidence>
<protein>
    <recommendedName>
        <fullName evidence="7">Gamma-glutamyl phosphate reductase</fullName>
        <shortName evidence="7">GPR</shortName>
        <ecNumber evidence="7">1.2.1.41</ecNumber>
    </recommendedName>
    <alternativeName>
        <fullName evidence="7">Glutamate-5-semialdehyde dehydrogenase</fullName>
    </alternativeName>
    <alternativeName>
        <fullName evidence="7">Glutamyl-gamma-semialdehyde dehydrogenase</fullName>
        <shortName evidence="7">GSA dehydrogenase</shortName>
    </alternativeName>
</protein>